<accession>A0A9Q5NB80</accession>
<feature type="domain" description="J" evidence="7">
    <location>
        <begin position="417"/>
        <end position="478"/>
    </location>
</feature>
<dbReference type="Proteomes" id="UP000757232">
    <property type="component" value="Unassembled WGS sequence"/>
</dbReference>
<proteinExistence type="predicted"/>
<dbReference type="InterPro" id="IPR019734">
    <property type="entry name" value="TPR_rpt"/>
</dbReference>
<evidence type="ECO:0000256" key="6">
    <source>
        <dbReference type="SAM" id="SignalP"/>
    </source>
</evidence>
<dbReference type="PANTHER" id="PTHR44140:SF2">
    <property type="entry name" value="LD25575P"/>
    <property type="match status" value="1"/>
</dbReference>
<dbReference type="InterPro" id="IPR011990">
    <property type="entry name" value="TPR-like_helical_dom_sf"/>
</dbReference>
<dbReference type="Gene3D" id="1.10.287.110">
    <property type="entry name" value="DnaJ domain"/>
    <property type="match status" value="1"/>
</dbReference>
<evidence type="ECO:0000313" key="8">
    <source>
        <dbReference type="EMBL" id="OCB90736.1"/>
    </source>
</evidence>
<name>A0A9Q5NB80_SANBA</name>
<dbReference type="InterPro" id="IPR036869">
    <property type="entry name" value="J_dom_sf"/>
</dbReference>
<evidence type="ECO:0000256" key="3">
    <source>
        <dbReference type="ARBA" id="ARBA00022824"/>
    </source>
</evidence>
<dbReference type="Pfam" id="PF13432">
    <property type="entry name" value="TPR_16"/>
    <property type="match status" value="1"/>
</dbReference>
<dbReference type="SMART" id="SM00028">
    <property type="entry name" value="TPR"/>
    <property type="match status" value="4"/>
</dbReference>
<dbReference type="OrthoDB" id="1726119at2759"/>
<dbReference type="PANTHER" id="PTHR44140">
    <property type="entry name" value="LD25575P"/>
    <property type="match status" value="1"/>
</dbReference>
<evidence type="ECO:0000256" key="1">
    <source>
        <dbReference type="ARBA" id="ARBA00004240"/>
    </source>
</evidence>
<dbReference type="SUPFAM" id="SSF48452">
    <property type="entry name" value="TPR-like"/>
    <property type="match status" value="3"/>
</dbReference>
<sequence length="882" mass="98233">MRLLPSYLTLLVLSLVVSLQVQADQQHLAPELQPLINRANTYLTTGQFNDAVKAYSEAIDQAPSDYILYYKRATAYYSLSRHPNALADFDMVLELTNGNFDKALLMKARIHAREGDWSAARDALKKYTSRVKSDASAGDLLFEVAEGEAAEKKAVQSKRTRNYDVCIAAASEALRIASHSVELRELRADCALAAGDIQQATGDLVRLTHLKPASSALFLRVAQLAYFLLPPSPQAASALKQCLHFDPDSNSCAVLHKKLKKFDKAFDKLAKQREAGDWRGIVAHLFGSTKDTSPPGNGFASQFDAELAKFEVPSNILPMRESERRKDIVHSLCIAYTRLDQPKRAEWWCEELLRFKGNSEDVDGLVGRAEALLVNEKWDEAVRTLEKAFEASGRSNQDVMRRLQKAQRLLKQSRQKDYYKVLGVARDADEQTIKKAYRKAAKTAHPDKGGSEDKMATVNEAYEVLSNPELRARFDNGDDPNDTSNQGSPFAQGPGGFAQFFQGFGGPGGGQTVFIAFTFTSSVMHSFVLMGQMPRYDVSRFSCFLAPNTTGILDLPPSGLSSRPEESFCGFNVAGNIAFAHDFARWTLLYQYRTSPSKTRIGDGWPDLVVQVSSRLSKWTSFVNFLEWQIFDDDRISVLRDDRTLILDYPWEMNASDFITFRHTGDALGAVPSLSLALTQRSRVSPSKNDRKMTTMGIPYLLEDRTGDVLNTEFDELYDRMFFGISSSPASSAPSSARTVKIFELGTRSAPSSRGTYNFGRDPVIVLDFAQNALGTVLFVRQSVSMPMASWMKTRCSGRCFACSDGESYSWTHQANEEAEWACTTVSGYVVAQYSLCTPDEPKYASSSGNIFTVYESYGHIATELLASLTIVRYMHRYNIKA</sequence>
<dbReference type="CDD" id="cd06257">
    <property type="entry name" value="DnaJ"/>
    <property type="match status" value="1"/>
</dbReference>
<reference evidence="8" key="1">
    <citation type="submission" date="2016-06" db="EMBL/GenBank/DDBJ databases">
        <title>Draft Genome sequence of the fungus Inonotus baumii.</title>
        <authorList>
            <person name="Zhu H."/>
            <person name="Lin W."/>
        </authorList>
    </citation>
    <scope>NUCLEOTIDE SEQUENCE</scope>
    <source>
        <strain evidence="8">821</strain>
    </source>
</reference>
<comment type="caution">
    <text evidence="8">The sequence shown here is derived from an EMBL/GenBank/DDBJ whole genome shotgun (WGS) entry which is preliminary data.</text>
</comment>
<dbReference type="GO" id="GO:0034975">
    <property type="term" value="P:protein folding in endoplasmic reticulum"/>
    <property type="evidence" value="ECO:0007669"/>
    <property type="project" value="TreeGrafter"/>
</dbReference>
<dbReference type="Gene3D" id="1.25.40.10">
    <property type="entry name" value="Tetratricopeptide repeat domain"/>
    <property type="match status" value="1"/>
</dbReference>
<keyword evidence="4" id="KW-0802">TPR repeat</keyword>
<organism evidence="8 9">
    <name type="scientific">Sanghuangporus baumii</name>
    <name type="common">Phellinus baumii</name>
    <dbReference type="NCBI Taxonomy" id="108892"/>
    <lineage>
        <taxon>Eukaryota</taxon>
        <taxon>Fungi</taxon>
        <taxon>Dikarya</taxon>
        <taxon>Basidiomycota</taxon>
        <taxon>Agaricomycotina</taxon>
        <taxon>Agaricomycetes</taxon>
        <taxon>Hymenochaetales</taxon>
        <taxon>Hymenochaetaceae</taxon>
        <taxon>Sanghuangporus</taxon>
    </lineage>
</organism>
<dbReference type="InterPro" id="IPR001623">
    <property type="entry name" value="DnaJ_domain"/>
</dbReference>
<comment type="subcellular location">
    <subcellularLocation>
        <location evidence="1">Endoplasmic reticulum</location>
    </subcellularLocation>
</comment>
<feature type="signal peptide" evidence="6">
    <location>
        <begin position="1"/>
        <end position="23"/>
    </location>
</feature>
<keyword evidence="3" id="KW-0256">Endoplasmic reticulum</keyword>
<dbReference type="GO" id="GO:0005783">
    <property type="term" value="C:endoplasmic reticulum"/>
    <property type="evidence" value="ECO:0007669"/>
    <property type="project" value="UniProtKB-SubCell"/>
</dbReference>
<gene>
    <name evidence="8" type="ORF">A7U60_g2035</name>
</gene>
<dbReference type="GO" id="GO:0051087">
    <property type="term" value="F:protein-folding chaperone binding"/>
    <property type="evidence" value="ECO:0007669"/>
    <property type="project" value="TreeGrafter"/>
</dbReference>
<dbReference type="EMBL" id="LNZH02000119">
    <property type="protein sequence ID" value="OCB90736.1"/>
    <property type="molecule type" value="Genomic_DNA"/>
</dbReference>
<dbReference type="Pfam" id="PF00226">
    <property type="entry name" value="DnaJ"/>
    <property type="match status" value="1"/>
</dbReference>
<dbReference type="GO" id="GO:0051787">
    <property type="term" value="F:misfolded protein binding"/>
    <property type="evidence" value="ECO:0007669"/>
    <property type="project" value="TreeGrafter"/>
</dbReference>
<dbReference type="PROSITE" id="PS50076">
    <property type="entry name" value="DNAJ_2"/>
    <property type="match status" value="1"/>
</dbReference>
<dbReference type="PRINTS" id="PR00625">
    <property type="entry name" value="JDOMAIN"/>
</dbReference>
<evidence type="ECO:0000256" key="4">
    <source>
        <dbReference type="PROSITE-ProRule" id="PRU00339"/>
    </source>
</evidence>
<dbReference type="InterPro" id="IPR051727">
    <property type="entry name" value="DnaJ_C3_Co-chaperones"/>
</dbReference>
<dbReference type="AlphaFoldDB" id="A0A9Q5NB80"/>
<evidence type="ECO:0000259" key="7">
    <source>
        <dbReference type="PROSITE" id="PS50076"/>
    </source>
</evidence>
<evidence type="ECO:0000256" key="5">
    <source>
        <dbReference type="SAM" id="MobiDB-lite"/>
    </source>
</evidence>
<feature type="chain" id="PRO_5040259316" evidence="6">
    <location>
        <begin position="24"/>
        <end position="882"/>
    </location>
</feature>
<feature type="repeat" description="TPR" evidence="4">
    <location>
        <begin position="32"/>
        <end position="65"/>
    </location>
</feature>
<evidence type="ECO:0000256" key="2">
    <source>
        <dbReference type="ARBA" id="ARBA00022729"/>
    </source>
</evidence>
<dbReference type="SMART" id="SM00271">
    <property type="entry name" value="DnaJ"/>
    <property type="match status" value="1"/>
</dbReference>
<evidence type="ECO:0000313" key="9">
    <source>
        <dbReference type="Proteomes" id="UP000757232"/>
    </source>
</evidence>
<keyword evidence="2 6" id="KW-0732">Signal</keyword>
<protein>
    <submittedName>
        <fullName evidence="8">TPR-like protein</fullName>
    </submittedName>
</protein>
<feature type="region of interest" description="Disordered" evidence="5">
    <location>
        <begin position="471"/>
        <end position="490"/>
    </location>
</feature>
<keyword evidence="9" id="KW-1185">Reference proteome</keyword>
<dbReference type="PROSITE" id="PS50005">
    <property type="entry name" value="TPR"/>
    <property type="match status" value="1"/>
</dbReference>
<dbReference type="SUPFAM" id="SSF46565">
    <property type="entry name" value="Chaperone J-domain"/>
    <property type="match status" value="1"/>
</dbReference>